<reference evidence="1 2" key="1">
    <citation type="submission" date="2021-06" db="EMBL/GenBank/DDBJ databases">
        <authorList>
            <person name="Criscuolo A."/>
        </authorList>
    </citation>
    <scope>NUCLEOTIDE SEQUENCE [LARGE SCALE GENOMIC DNA]</scope>
    <source>
        <strain evidence="2">CIP 111802</strain>
    </source>
</reference>
<dbReference type="Proteomes" id="UP000730618">
    <property type="component" value="Unassembled WGS sequence"/>
</dbReference>
<sequence>MDQEDKKFEWQGEKDLVSGKSTVSRRHLIGGLGLAALSLLALPPLAHTSPVEAMSGPAGGAYVVQSDGADGGAELIQLLQNLPAGGVVIVPFGTQLVCSSTVVISSPVVLVGYGAALQAGHTQQNVLSIQSDDVFVYGLKVAGNPLQANENAVSVAAGKGRITLEHVTTAGCLIGVSSARRAHHLKLEGCVLNSSVHGAVLRLPEHSTVDGCTVNDHPGSGATGIRIQGEEKTVTAITTSSSSVTSAGHQLRAGDKIRFYAEGTVVLPDEIKLDTVYYAAGTIGADQFQLSAYPGGPPLTWTGQNLSGSGSCRHRSVQPGKKIVRASVLLQHGTALLQQGRIRPVRGSLPERNAQLG</sequence>
<comment type="caution">
    <text evidence="1">The sequence shown here is derived from an EMBL/GenBank/DDBJ whole genome shotgun (WGS) entry which is preliminary data.</text>
</comment>
<accession>A0ABM8VCV4</accession>
<evidence type="ECO:0008006" key="3">
    <source>
        <dbReference type="Google" id="ProtNLM"/>
    </source>
</evidence>
<protein>
    <recommendedName>
        <fullName evidence="3">Right-handed parallel beta-helix repeat-containing protein</fullName>
    </recommendedName>
</protein>
<dbReference type="EMBL" id="CAJVCE010000002">
    <property type="protein sequence ID" value="CAG7625296.1"/>
    <property type="molecule type" value="Genomic_DNA"/>
</dbReference>
<evidence type="ECO:0000313" key="2">
    <source>
        <dbReference type="Proteomes" id="UP000730618"/>
    </source>
</evidence>
<keyword evidence="2" id="KW-1185">Reference proteome</keyword>
<gene>
    <name evidence="1" type="ORF">PAECIP111802_01154</name>
</gene>
<organism evidence="1 2">
    <name type="scientific">Paenibacillus allorhizosphaerae</name>
    <dbReference type="NCBI Taxonomy" id="2849866"/>
    <lineage>
        <taxon>Bacteria</taxon>
        <taxon>Bacillati</taxon>
        <taxon>Bacillota</taxon>
        <taxon>Bacilli</taxon>
        <taxon>Bacillales</taxon>
        <taxon>Paenibacillaceae</taxon>
        <taxon>Paenibacillus</taxon>
    </lineage>
</organism>
<dbReference type="RefSeq" id="WP_218097478.1">
    <property type="nucleotide sequence ID" value="NZ_CAJVCE010000002.1"/>
</dbReference>
<name>A0ABM8VCV4_9BACL</name>
<evidence type="ECO:0000313" key="1">
    <source>
        <dbReference type="EMBL" id="CAG7625296.1"/>
    </source>
</evidence>
<proteinExistence type="predicted"/>